<dbReference type="InterPro" id="IPR004761">
    <property type="entry name" value="Spore_GerAB"/>
</dbReference>
<evidence type="ECO:0000256" key="6">
    <source>
        <dbReference type="ARBA" id="ARBA00022989"/>
    </source>
</evidence>
<evidence type="ECO:0000256" key="2">
    <source>
        <dbReference type="ARBA" id="ARBA00007998"/>
    </source>
</evidence>
<keyword evidence="10" id="KW-1185">Reference proteome</keyword>
<keyword evidence="6 8" id="KW-1133">Transmembrane helix</keyword>
<comment type="subcellular location">
    <subcellularLocation>
        <location evidence="1">Membrane</location>
        <topology evidence="1">Multi-pass membrane protein</topology>
    </subcellularLocation>
</comment>
<dbReference type="GO" id="GO:0016020">
    <property type="term" value="C:membrane"/>
    <property type="evidence" value="ECO:0007669"/>
    <property type="project" value="UniProtKB-SubCell"/>
</dbReference>
<evidence type="ECO:0000256" key="1">
    <source>
        <dbReference type="ARBA" id="ARBA00004141"/>
    </source>
</evidence>
<gene>
    <name evidence="9" type="ORF">E1I69_08465</name>
</gene>
<sequence length="368" mass="41045">MENAKISSYQLFSLIYIFILGTTMIFPVGANGEKAAWISIIIGMVGGIPLLAMYHYLNIQYPNLLLTDYCRKILGKLIGTIIGVLYVLYFLYGAARDVRDAMELMPLFLNETPTWAIGAMILLPITFGLFLGIEVIARTSEIFFPYIVLTVVLMVIFVIFSDIVNVENLFPVLEPGWGKIIQGALTDAWMAPFGEMICFTMIFAYLQPSKSPLKVGLVGVLTGGFVIVFTHLLIISVLGGDIRNESIAPLLVMVKKINVGDFIQRLDALFMIGLILNDFFKIVVFMYAAVIGAAAIFKISKNRLIIPFSLIVMFTSMFFADSYTTHMAQSDIVLKYVYPIFAAYIPLLLCTVSAIRQKFKKNKAKYGT</sequence>
<feature type="transmembrane region" description="Helical" evidence="8">
    <location>
        <begin position="36"/>
        <end position="57"/>
    </location>
</feature>
<reference evidence="9 10" key="1">
    <citation type="journal article" date="2019" name="Indoor Air">
        <title>Impacts of indoor surface finishes on bacterial viability.</title>
        <authorList>
            <person name="Hu J."/>
            <person name="Maamar S.B."/>
            <person name="Glawe A.J."/>
            <person name="Gottel N."/>
            <person name="Gilbert J.A."/>
            <person name="Hartmann E.M."/>
        </authorList>
    </citation>
    <scope>NUCLEOTIDE SEQUENCE [LARGE SCALE GENOMIC DNA]</scope>
    <source>
        <strain evidence="9 10">AF060A6</strain>
    </source>
</reference>
<evidence type="ECO:0000256" key="4">
    <source>
        <dbReference type="ARBA" id="ARBA00022544"/>
    </source>
</evidence>
<dbReference type="Proteomes" id="UP000306477">
    <property type="component" value="Unassembled WGS sequence"/>
</dbReference>
<feature type="transmembrane region" description="Helical" evidence="8">
    <location>
        <begin position="180"/>
        <end position="206"/>
    </location>
</feature>
<keyword evidence="4" id="KW-0309">Germination</keyword>
<feature type="transmembrane region" description="Helical" evidence="8">
    <location>
        <begin position="77"/>
        <end position="95"/>
    </location>
</feature>
<proteinExistence type="inferred from homology"/>
<dbReference type="RefSeq" id="WP_136379177.1">
    <property type="nucleotide sequence ID" value="NZ_SLUB01000011.1"/>
</dbReference>
<evidence type="ECO:0000256" key="3">
    <source>
        <dbReference type="ARBA" id="ARBA00022448"/>
    </source>
</evidence>
<evidence type="ECO:0000313" key="10">
    <source>
        <dbReference type="Proteomes" id="UP000306477"/>
    </source>
</evidence>
<keyword evidence="7 8" id="KW-0472">Membrane</keyword>
<evidence type="ECO:0000256" key="7">
    <source>
        <dbReference type="ARBA" id="ARBA00023136"/>
    </source>
</evidence>
<evidence type="ECO:0000256" key="8">
    <source>
        <dbReference type="SAM" id="Phobius"/>
    </source>
</evidence>
<organism evidence="9 10">
    <name type="scientific">Bacillus timonensis</name>
    <dbReference type="NCBI Taxonomy" id="1033734"/>
    <lineage>
        <taxon>Bacteria</taxon>
        <taxon>Bacillati</taxon>
        <taxon>Bacillota</taxon>
        <taxon>Bacilli</taxon>
        <taxon>Bacillales</taxon>
        <taxon>Bacillaceae</taxon>
        <taxon>Bacillus</taxon>
    </lineage>
</organism>
<feature type="transmembrane region" description="Helical" evidence="8">
    <location>
        <begin position="336"/>
        <end position="355"/>
    </location>
</feature>
<dbReference type="OrthoDB" id="1891864at2"/>
<feature type="transmembrane region" description="Helical" evidence="8">
    <location>
        <begin position="143"/>
        <end position="160"/>
    </location>
</feature>
<feature type="transmembrane region" description="Helical" evidence="8">
    <location>
        <begin position="12"/>
        <end position="30"/>
    </location>
</feature>
<feature type="transmembrane region" description="Helical" evidence="8">
    <location>
        <begin position="115"/>
        <end position="136"/>
    </location>
</feature>
<dbReference type="EMBL" id="SLUB01000011">
    <property type="protein sequence ID" value="THE13127.1"/>
    <property type="molecule type" value="Genomic_DNA"/>
</dbReference>
<protein>
    <submittedName>
        <fullName evidence="9">Spore gernimation protein GerB</fullName>
    </submittedName>
</protein>
<comment type="caution">
    <text evidence="9">The sequence shown here is derived from an EMBL/GenBank/DDBJ whole genome shotgun (WGS) entry which is preliminary data.</text>
</comment>
<dbReference type="PANTHER" id="PTHR34975:SF2">
    <property type="entry name" value="SPORE GERMINATION PROTEIN A2"/>
    <property type="match status" value="1"/>
</dbReference>
<keyword evidence="5 8" id="KW-0812">Transmembrane</keyword>
<feature type="transmembrane region" description="Helical" evidence="8">
    <location>
        <begin position="218"/>
        <end position="239"/>
    </location>
</feature>
<feature type="transmembrane region" description="Helical" evidence="8">
    <location>
        <begin position="304"/>
        <end position="324"/>
    </location>
</feature>
<dbReference type="AlphaFoldDB" id="A0A4S3PTM5"/>
<name>A0A4S3PTM5_9BACI</name>
<dbReference type="GO" id="GO:0009847">
    <property type="term" value="P:spore germination"/>
    <property type="evidence" value="ECO:0007669"/>
    <property type="project" value="InterPro"/>
</dbReference>
<keyword evidence="3" id="KW-0813">Transport</keyword>
<evidence type="ECO:0000256" key="5">
    <source>
        <dbReference type="ARBA" id="ARBA00022692"/>
    </source>
</evidence>
<feature type="transmembrane region" description="Helical" evidence="8">
    <location>
        <begin position="279"/>
        <end position="297"/>
    </location>
</feature>
<accession>A0A4S3PTM5</accession>
<evidence type="ECO:0000313" key="9">
    <source>
        <dbReference type="EMBL" id="THE13127.1"/>
    </source>
</evidence>
<dbReference type="NCBIfam" id="TIGR00912">
    <property type="entry name" value="2A0309"/>
    <property type="match status" value="1"/>
</dbReference>
<dbReference type="Pfam" id="PF03845">
    <property type="entry name" value="Spore_permease"/>
    <property type="match status" value="1"/>
</dbReference>
<comment type="similarity">
    <text evidence="2">Belongs to the amino acid-polyamine-organocation (APC) superfamily. Spore germination protein (SGP) (TC 2.A.3.9) family.</text>
</comment>
<dbReference type="PANTHER" id="PTHR34975">
    <property type="entry name" value="SPORE GERMINATION PROTEIN A2"/>
    <property type="match status" value="1"/>
</dbReference>